<keyword evidence="2" id="KW-0472">Membrane</keyword>
<reference evidence="3 4" key="1">
    <citation type="submission" date="2023-07" db="EMBL/GenBank/DDBJ databases">
        <title>Sequencing the genomes of 1000 actinobacteria strains.</title>
        <authorList>
            <person name="Klenk H.-P."/>
        </authorList>
    </citation>
    <scope>NUCLEOTIDE SEQUENCE [LARGE SCALE GENOMIC DNA]</scope>
    <source>
        <strain evidence="3 4">DSM 19426</strain>
    </source>
</reference>
<gene>
    <name evidence="3" type="ORF">J2S63_000797</name>
</gene>
<dbReference type="Pfam" id="PF09534">
    <property type="entry name" value="Trp_oprn_chp"/>
    <property type="match status" value="1"/>
</dbReference>
<feature type="region of interest" description="Disordered" evidence="1">
    <location>
        <begin position="154"/>
        <end position="191"/>
    </location>
</feature>
<accession>A0ABU2BTB1</accession>
<dbReference type="Proteomes" id="UP001183648">
    <property type="component" value="Unassembled WGS sequence"/>
</dbReference>
<evidence type="ECO:0000256" key="1">
    <source>
        <dbReference type="SAM" id="MobiDB-lite"/>
    </source>
</evidence>
<feature type="transmembrane region" description="Helical" evidence="2">
    <location>
        <begin position="52"/>
        <end position="72"/>
    </location>
</feature>
<keyword evidence="2" id="KW-0812">Transmembrane</keyword>
<feature type="compositionally biased region" description="Basic and acidic residues" evidence="1">
    <location>
        <begin position="181"/>
        <end position="191"/>
    </location>
</feature>
<feature type="transmembrane region" description="Helical" evidence="2">
    <location>
        <begin position="123"/>
        <end position="143"/>
    </location>
</feature>
<evidence type="ECO:0000313" key="4">
    <source>
        <dbReference type="Proteomes" id="UP001183648"/>
    </source>
</evidence>
<comment type="caution">
    <text evidence="3">The sequence shown here is derived from an EMBL/GenBank/DDBJ whole genome shotgun (WGS) entry which is preliminary data.</text>
</comment>
<name>A0ABU2BTB1_9ACTN</name>
<organism evidence="3 4">
    <name type="scientific">Nocardioides marmoribigeumensis</name>
    <dbReference type="NCBI Taxonomy" id="433649"/>
    <lineage>
        <taxon>Bacteria</taxon>
        <taxon>Bacillati</taxon>
        <taxon>Actinomycetota</taxon>
        <taxon>Actinomycetes</taxon>
        <taxon>Propionibacteriales</taxon>
        <taxon>Nocardioidaceae</taxon>
        <taxon>Nocardioides</taxon>
    </lineage>
</organism>
<protein>
    <submittedName>
        <fullName evidence="3">Membrane protein (TIGR02234 family)</fullName>
    </submittedName>
</protein>
<keyword evidence="4" id="KW-1185">Reference proteome</keyword>
<evidence type="ECO:0000313" key="3">
    <source>
        <dbReference type="EMBL" id="MDR7361244.1"/>
    </source>
</evidence>
<feature type="transmembrane region" description="Helical" evidence="2">
    <location>
        <begin position="79"/>
        <end position="99"/>
    </location>
</feature>
<keyword evidence="2" id="KW-1133">Transmembrane helix</keyword>
<dbReference type="InterPro" id="IPR019051">
    <property type="entry name" value="Trp_biosyn_TM_oprn/chp"/>
</dbReference>
<dbReference type="RefSeq" id="WP_310298922.1">
    <property type="nucleotide sequence ID" value="NZ_BAAAPS010000014.1"/>
</dbReference>
<feature type="compositionally biased region" description="Low complexity" evidence="1">
    <location>
        <begin position="158"/>
        <end position="177"/>
    </location>
</feature>
<evidence type="ECO:0000256" key="2">
    <source>
        <dbReference type="SAM" id="Phobius"/>
    </source>
</evidence>
<proteinExistence type="predicted"/>
<dbReference type="EMBL" id="JAVDYG010000001">
    <property type="protein sequence ID" value="MDR7361244.1"/>
    <property type="molecule type" value="Genomic_DNA"/>
</dbReference>
<sequence>MTTPTGPRLGPTVVLGLAGAGLATVSSAQVWATARATEPALRSVEARGSEVAPVALPLALVALASWGAVLVLRRRGRRVVATIGLLAALGVALAVVLRAHEAPDVAASLVRGGADSVSSKETAWPWLAVAGALVSAAVSVVTLRQAGRWPEMSSRYDAPAGEAATTSPPAPEEATSADLWKAMDEGRDPTE</sequence>